<comment type="cofactor">
    <cofactor evidence="1">
        <name>FAD</name>
        <dbReference type="ChEBI" id="CHEBI:57692"/>
    </cofactor>
</comment>
<organism evidence="7 8">
    <name type="scientific">Nocardia terrae</name>
    <dbReference type="NCBI Taxonomy" id="2675851"/>
    <lineage>
        <taxon>Bacteria</taxon>
        <taxon>Bacillati</taxon>
        <taxon>Actinomycetota</taxon>
        <taxon>Actinomycetes</taxon>
        <taxon>Mycobacteriales</taxon>
        <taxon>Nocardiaceae</taxon>
        <taxon>Nocardia</taxon>
    </lineage>
</organism>
<evidence type="ECO:0000256" key="2">
    <source>
        <dbReference type="ARBA" id="ARBA00022630"/>
    </source>
</evidence>
<dbReference type="PRINTS" id="PR00368">
    <property type="entry name" value="FADPNR"/>
</dbReference>
<evidence type="ECO:0000259" key="6">
    <source>
        <dbReference type="Pfam" id="PF07992"/>
    </source>
</evidence>
<feature type="compositionally biased region" description="Polar residues" evidence="4">
    <location>
        <begin position="1"/>
        <end position="11"/>
    </location>
</feature>
<dbReference type="InterPro" id="IPR004099">
    <property type="entry name" value="Pyr_nucl-diS_OxRdtase_dimer"/>
</dbReference>
<keyword evidence="8" id="KW-1185">Reference proteome</keyword>
<dbReference type="PRINTS" id="PR00411">
    <property type="entry name" value="PNDRDTASEI"/>
</dbReference>
<sequence>MVPISKSSENGQGRGIVLNPGTAPAVPPLPGLEGTPYWTNREAVATTEVPRSLIVLGGGPVGVEFAQIFARFGARVSVVVPRRLLPQDEPQAGELLAKTFAEEGITVRGGARGTGVGYDGREFTLTLDDGEPLRAERLLVATGRRTDLAALGIGAVGLDEAAKSIPVDNRMRAAEGVWAIGDVTGAGAFTHVSMYQARIAAHDILGDGTEVAHYRAVPRVTFTDPEVGAVGMTEEQARAAGLRVRIGCTEVPSSVRGWIHQAGNAGFIKLVEDADRGVLVGACSMGPQGGEVLGALAVAVHAQVPTARLREMILAYPSFHRAIESALDALASG</sequence>
<comment type="caution">
    <text evidence="7">The sequence shown here is derived from an EMBL/GenBank/DDBJ whole genome shotgun (WGS) entry which is preliminary data.</text>
</comment>
<evidence type="ECO:0000259" key="5">
    <source>
        <dbReference type="Pfam" id="PF02852"/>
    </source>
</evidence>
<dbReference type="SUPFAM" id="SSF51905">
    <property type="entry name" value="FAD/NAD(P)-binding domain"/>
    <property type="match status" value="1"/>
</dbReference>
<dbReference type="PANTHER" id="PTHR43014:SF2">
    <property type="entry name" value="MERCURIC REDUCTASE"/>
    <property type="match status" value="1"/>
</dbReference>
<dbReference type="EMBL" id="WRPP01000009">
    <property type="protein sequence ID" value="MVU82525.1"/>
    <property type="molecule type" value="Genomic_DNA"/>
</dbReference>
<evidence type="ECO:0000256" key="4">
    <source>
        <dbReference type="SAM" id="MobiDB-lite"/>
    </source>
</evidence>
<dbReference type="InterPro" id="IPR036188">
    <property type="entry name" value="FAD/NAD-bd_sf"/>
</dbReference>
<feature type="domain" description="FAD/NAD(P)-binding" evidence="6">
    <location>
        <begin position="16"/>
        <end position="197"/>
    </location>
</feature>
<reference evidence="7 8" key="1">
    <citation type="submission" date="2019-12" db="EMBL/GenBank/DDBJ databases">
        <title>Nocardia sp. nov. ET3-3 isolated from soil.</title>
        <authorList>
            <person name="Kanchanasin P."/>
            <person name="Tanasupawat S."/>
            <person name="Yuki M."/>
            <person name="Kudo T."/>
        </authorList>
    </citation>
    <scope>NUCLEOTIDE SEQUENCE [LARGE SCALE GENOMIC DNA]</scope>
    <source>
        <strain evidence="7 8">ET3-3</strain>
    </source>
</reference>
<name>A0A7K1V7A0_9NOCA</name>
<dbReference type="Proteomes" id="UP000466794">
    <property type="component" value="Unassembled WGS sequence"/>
</dbReference>
<dbReference type="Gene3D" id="3.30.390.30">
    <property type="match status" value="1"/>
</dbReference>
<accession>A0A7K1V7A0</accession>
<dbReference type="Pfam" id="PF07992">
    <property type="entry name" value="Pyr_redox_2"/>
    <property type="match status" value="1"/>
</dbReference>
<dbReference type="InterPro" id="IPR016156">
    <property type="entry name" value="FAD/NAD-linked_Rdtase_dimer_sf"/>
</dbReference>
<evidence type="ECO:0000256" key="3">
    <source>
        <dbReference type="ARBA" id="ARBA00022827"/>
    </source>
</evidence>
<evidence type="ECO:0000313" key="8">
    <source>
        <dbReference type="Proteomes" id="UP000466794"/>
    </source>
</evidence>
<gene>
    <name evidence="7" type="ORF">GPX89_35510</name>
</gene>
<feature type="region of interest" description="Disordered" evidence="4">
    <location>
        <begin position="1"/>
        <end position="30"/>
    </location>
</feature>
<dbReference type="GO" id="GO:0050660">
    <property type="term" value="F:flavin adenine dinucleotide binding"/>
    <property type="evidence" value="ECO:0007669"/>
    <property type="project" value="TreeGrafter"/>
</dbReference>
<dbReference type="AlphaFoldDB" id="A0A7K1V7A0"/>
<dbReference type="GO" id="GO:0003955">
    <property type="term" value="F:NAD(P)H dehydrogenase (quinone) activity"/>
    <property type="evidence" value="ECO:0007669"/>
    <property type="project" value="TreeGrafter"/>
</dbReference>
<keyword evidence="2" id="KW-0285">Flavoprotein</keyword>
<feature type="domain" description="Pyridine nucleotide-disulphide oxidoreductase dimerisation" evidence="5">
    <location>
        <begin position="217"/>
        <end position="326"/>
    </location>
</feature>
<keyword evidence="3" id="KW-0274">FAD</keyword>
<evidence type="ECO:0000313" key="7">
    <source>
        <dbReference type="EMBL" id="MVU82525.1"/>
    </source>
</evidence>
<protein>
    <submittedName>
        <fullName evidence="7">NAD(P)/FAD-dependent oxidoreductase</fullName>
    </submittedName>
</protein>
<dbReference type="InterPro" id="IPR023753">
    <property type="entry name" value="FAD/NAD-binding_dom"/>
</dbReference>
<dbReference type="Gene3D" id="3.50.50.60">
    <property type="entry name" value="FAD/NAD(P)-binding domain"/>
    <property type="match status" value="2"/>
</dbReference>
<dbReference type="PANTHER" id="PTHR43014">
    <property type="entry name" value="MERCURIC REDUCTASE"/>
    <property type="match status" value="1"/>
</dbReference>
<dbReference type="Pfam" id="PF02852">
    <property type="entry name" value="Pyr_redox_dim"/>
    <property type="match status" value="1"/>
</dbReference>
<evidence type="ECO:0000256" key="1">
    <source>
        <dbReference type="ARBA" id="ARBA00001974"/>
    </source>
</evidence>
<proteinExistence type="predicted"/>
<dbReference type="SUPFAM" id="SSF55424">
    <property type="entry name" value="FAD/NAD-linked reductases, dimerisation (C-terminal) domain"/>
    <property type="match status" value="1"/>
</dbReference>